<dbReference type="Proteomes" id="UP000183832">
    <property type="component" value="Unassembled WGS sequence"/>
</dbReference>
<reference evidence="1 2" key="1">
    <citation type="submission" date="2015-04" db="EMBL/GenBank/DDBJ databases">
        <authorList>
            <person name="Syromyatnikov M.Y."/>
            <person name="Popov V.N."/>
        </authorList>
    </citation>
    <scope>NUCLEOTIDE SEQUENCE [LARGE SCALE GENOMIC DNA]</scope>
</reference>
<evidence type="ECO:0000313" key="1">
    <source>
        <dbReference type="EMBL" id="CRK89494.1"/>
    </source>
</evidence>
<accession>A0A1J1HSP3</accession>
<dbReference type="AlphaFoldDB" id="A0A1J1HSP3"/>
<keyword evidence="2" id="KW-1185">Reference proteome</keyword>
<gene>
    <name evidence="1" type="ORF">CLUMA_CG003230</name>
</gene>
<sequence>MCTQNGNMVSNHVWSYPNFFPIFIMMHQKIVNVFSERKKPDFHHLQRAAAAAASAYFKIDNVDAERAAAAAKIEFLQNRSSET</sequence>
<name>A0A1J1HSP3_9DIPT</name>
<proteinExistence type="predicted"/>
<organism evidence="1 2">
    <name type="scientific">Clunio marinus</name>
    <dbReference type="NCBI Taxonomy" id="568069"/>
    <lineage>
        <taxon>Eukaryota</taxon>
        <taxon>Metazoa</taxon>
        <taxon>Ecdysozoa</taxon>
        <taxon>Arthropoda</taxon>
        <taxon>Hexapoda</taxon>
        <taxon>Insecta</taxon>
        <taxon>Pterygota</taxon>
        <taxon>Neoptera</taxon>
        <taxon>Endopterygota</taxon>
        <taxon>Diptera</taxon>
        <taxon>Nematocera</taxon>
        <taxon>Chironomoidea</taxon>
        <taxon>Chironomidae</taxon>
        <taxon>Clunio</taxon>
    </lineage>
</organism>
<dbReference type="EMBL" id="CVRI01000012">
    <property type="protein sequence ID" value="CRK89494.1"/>
    <property type="molecule type" value="Genomic_DNA"/>
</dbReference>
<protein>
    <submittedName>
        <fullName evidence="1">CLUMA_CG003230, isoform A</fullName>
    </submittedName>
</protein>
<evidence type="ECO:0000313" key="2">
    <source>
        <dbReference type="Proteomes" id="UP000183832"/>
    </source>
</evidence>